<evidence type="ECO:0000313" key="1">
    <source>
        <dbReference type="EMBL" id="QJA62548.1"/>
    </source>
</evidence>
<dbReference type="EMBL" id="MT141474">
    <property type="protein sequence ID" value="QJA62548.1"/>
    <property type="molecule type" value="Genomic_DNA"/>
</dbReference>
<proteinExistence type="predicted"/>
<protein>
    <submittedName>
        <fullName evidence="1">Uncharacterized protein</fullName>
    </submittedName>
</protein>
<name>A0A6M3IYY1_9ZZZZ</name>
<organism evidence="1">
    <name type="scientific">viral metagenome</name>
    <dbReference type="NCBI Taxonomy" id="1070528"/>
    <lineage>
        <taxon>unclassified sequences</taxon>
        <taxon>metagenomes</taxon>
        <taxon>organismal metagenomes</taxon>
    </lineage>
</organism>
<accession>A0A6M3IYY1</accession>
<reference evidence="1" key="1">
    <citation type="submission" date="2020-03" db="EMBL/GenBank/DDBJ databases">
        <title>The deep terrestrial virosphere.</title>
        <authorList>
            <person name="Holmfeldt K."/>
            <person name="Nilsson E."/>
            <person name="Simone D."/>
            <person name="Lopez-Fernandez M."/>
            <person name="Wu X."/>
            <person name="de Brujin I."/>
            <person name="Lundin D."/>
            <person name="Andersson A."/>
            <person name="Bertilsson S."/>
            <person name="Dopson M."/>
        </authorList>
    </citation>
    <scope>NUCLEOTIDE SEQUENCE</scope>
    <source>
        <strain evidence="1">MM415B00764</strain>
    </source>
</reference>
<sequence length="90" mass="10464">MKATRICLGDLLDEYWELKKRADVVTLAPDDAHRVDYLRGILNQVRLREARVDSHEATARTVTDSQSWMLQREHLKKVARGEAKPWQPPI</sequence>
<dbReference type="AlphaFoldDB" id="A0A6M3IYY1"/>
<gene>
    <name evidence="1" type="ORF">MM415B00764_0014</name>
</gene>